<comment type="caution">
    <text evidence="5">The sequence shown here is derived from an EMBL/GenBank/DDBJ whole genome shotgun (WGS) entry which is preliminary data.</text>
</comment>
<accession>A0A9N8MF98</accession>
<dbReference type="Proteomes" id="UP000662618">
    <property type="component" value="Unassembled WGS sequence"/>
</dbReference>
<keyword evidence="6" id="KW-1185">Reference proteome</keyword>
<dbReference type="InterPro" id="IPR028098">
    <property type="entry name" value="Glyco_trans_4-like_N"/>
</dbReference>
<feature type="domain" description="Glycosyl transferase family 1" evidence="3">
    <location>
        <begin position="177"/>
        <end position="335"/>
    </location>
</feature>
<gene>
    <name evidence="5" type="ORF">CHRY9390_01397</name>
</gene>
<dbReference type="EMBL" id="CAJIMS010000001">
    <property type="protein sequence ID" value="CAD7805636.1"/>
    <property type="molecule type" value="Genomic_DNA"/>
</dbReference>
<name>A0A9N8MF98_9FLAO</name>
<dbReference type="InterPro" id="IPR001296">
    <property type="entry name" value="Glyco_trans_1"/>
</dbReference>
<protein>
    <recommendedName>
        <fullName evidence="7">Glycosyl transferase family 1</fullName>
    </recommendedName>
</protein>
<organism evidence="5 6">
    <name type="scientific">Chryseobacterium aquaeductus</name>
    <dbReference type="NCBI Taxonomy" id="2675056"/>
    <lineage>
        <taxon>Bacteria</taxon>
        <taxon>Pseudomonadati</taxon>
        <taxon>Bacteroidota</taxon>
        <taxon>Flavobacteriia</taxon>
        <taxon>Flavobacteriales</taxon>
        <taxon>Weeksellaceae</taxon>
        <taxon>Chryseobacterium group</taxon>
        <taxon>Chryseobacterium</taxon>
    </lineage>
</organism>
<keyword evidence="1" id="KW-0328">Glycosyltransferase</keyword>
<keyword evidence="2" id="KW-0808">Transferase</keyword>
<dbReference type="AlphaFoldDB" id="A0A9N8MF98"/>
<dbReference type="GO" id="GO:0016757">
    <property type="term" value="F:glycosyltransferase activity"/>
    <property type="evidence" value="ECO:0007669"/>
    <property type="project" value="UniProtKB-KW"/>
</dbReference>
<dbReference type="SUPFAM" id="SSF53756">
    <property type="entry name" value="UDP-Glycosyltransferase/glycogen phosphorylase"/>
    <property type="match status" value="1"/>
</dbReference>
<evidence type="ECO:0008006" key="7">
    <source>
        <dbReference type="Google" id="ProtNLM"/>
    </source>
</evidence>
<dbReference type="Pfam" id="PF00534">
    <property type="entry name" value="Glycos_transf_1"/>
    <property type="match status" value="1"/>
</dbReference>
<evidence type="ECO:0000256" key="2">
    <source>
        <dbReference type="ARBA" id="ARBA00022679"/>
    </source>
</evidence>
<evidence type="ECO:0000256" key="1">
    <source>
        <dbReference type="ARBA" id="ARBA00022676"/>
    </source>
</evidence>
<dbReference type="Gene3D" id="3.40.50.2000">
    <property type="entry name" value="Glycogen Phosphorylase B"/>
    <property type="match status" value="2"/>
</dbReference>
<dbReference type="PANTHER" id="PTHR12526">
    <property type="entry name" value="GLYCOSYLTRANSFERASE"/>
    <property type="match status" value="1"/>
</dbReference>
<feature type="domain" description="Glycosyltransferase subfamily 4-like N-terminal" evidence="4">
    <location>
        <begin position="21"/>
        <end position="171"/>
    </location>
</feature>
<dbReference type="RefSeq" id="WP_162087803.1">
    <property type="nucleotide sequence ID" value="NZ_CAJIMS010000001.1"/>
</dbReference>
<evidence type="ECO:0000313" key="5">
    <source>
        <dbReference type="EMBL" id="CAD7805636.1"/>
    </source>
</evidence>
<dbReference type="Pfam" id="PF13439">
    <property type="entry name" value="Glyco_transf_4"/>
    <property type="match status" value="1"/>
</dbReference>
<dbReference type="PANTHER" id="PTHR12526:SF629">
    <property type="entry name" value="TEICHURONIC ACID BIOSYNTHESIS GLYCOSYLTRANSFERASE TUAH-RELATED"/>
    <property type="match status" value="1"/>
</dbReference>
<proteinExistence type="predicted"/>
<evidence type="ECO:0000313" key="6">
    <source>
        <dbReference type="Proteomes" id="UP000662618"/>
    </source>
</evidence>
<sequence>MTQKKILTSAFSNLYTDQRIEKVCKTLHDNGYEIELIGNNWGGEEEMSRPYPFSRINLISKTLKTAYFEFNWKLYQELKKKADENTILLANDLDALLPNYLLAKKLNIPLVFDSHEIFSEMPAIQGKMSQKLWRYLQNKIVPNLKFMITASGSYAQWFQKKYGIEAVVVQNAPRKIDFKIEIPENNPKILLYQGAINPFRGMDKAILAMHHLENVVFKIAGDGPKKKEYEDLVIKENLQDKVQFLGKLLPEELREITLTADVGMSIEENGGESYEFSLPNKVLDCIQARVPLILSPLPEMIAIKNQFDIGVIVENHQPENIAKAVNLILNKGRKNYQTELEKASEILCWENEEVKLLQVFERASKLFKPLRDLKD</sequence>
<evidence type="ECO:0000259" key="3">
    <source>
        <dbReference type="Pfam" id="PF00534"/>
    </source>
</evidence>
<reference evidence="5" key="1">
    <citation type="submission" date="2020-12" db="EMBL/GenBank/DDBJ databases">
        <authorList>
            <person name="Rodrigo-Torres L."/>
            <person name="Arahal R. D."/>
            <person name="Lucena T."/>
        </authorList>
    </citation>
    <scope>NUCLEOTIDE SEQUENCE</scope>
    <source>
        <strain evidence="5">CECT 9390</strain>
    </source>
</reference>
<evidence type="ECO:0000259" key="4">
    <source>
        <dbReference type="Pfam" id="PF13439"/>
    </source>
</evidence>